<proteinExistence type="inferred from homology"/>
<dbReference type="EMBL" id="JAPZBS010000007">
    <property type="protein sequence ID" value="KAJ5369136.1"/>
    <property type="molecule type" value="Genomic_DNA"/>
</dbReference>
<dbReference type="GO" id="GO:0046872">
    <property type="term" value="F:metal ion binding"/>
    <property type="evidence" value="ECO:0007669"/>
    <property type="project" value="UniProtKB-KW"/>
</dbReference>
<reference evidence="7" key="1">
    <citation type="submission" date="2022-11" db="EMBL/GenBank/DDBJ databases">
        <authorList>
            <person name="Petersen C."/>
        </authorList>
    </citation>
    <scope>NUCLEOTIDE SEQUENCE</scope>
    <source>
        <strain evidence="7">IBT 29864</strain>
    </source>
</reference>
<dbReference type="Gene3D" id="3.90.1590.10">
    <property type="entry name" value="glutathione-dependent formaldehyde- activating enzyme (gfa)"/>
    <property type="match status" value="1"/>
</dbReference>
<feature type="domain" description="CENP-V/GFA" evidence="6">
    <location>
        <begin position="12"/>
        <end position="121"/>
    </location>
</feature>
<dbReference type="SUPFAM" id="SSF51316">
    <property type="entry name" value="Mss4-like"/>
    <property type="match status" value="1"/>
</dbReference>
<dbReference type="InterPro" id="IPR011057">
    <property type="entry name" value="Mss4-like_sf"/>
</dbReference>
<evidence type="ECO:0000256" key="5">
    <source>
        <dbReference type="SAM" id="MobiDB-lite"/>
    </source>
</evidence>
<keyword evidence="3" id="KW-0862">Zinc</keyword>
<dbReference type="OrthoDB" id="406544at2759"/>
<dbReference type="RefSeq" id="XP_056553878.1">
    <property type="nucleotide sequence ID" value="XM_056701815.1"/>
</dbReference>
<keyword evidence="2" id="KW-0479">Metal-binding</keyword>
<feature type="region of interest" description="Disordered" evidence="5">
    <location>
        <begin position="64"/>
        <end position="91"/>
    </location>
</feature>
<sequence>MDNSASPSIYPLEGGCACGFVRYRLETRPLIVHCCHCTSCQRETGTAFAINAVIESTLVTRLPSAPPSVPASSTQPAKPAGPPLSRPVQDSADLEIITTPSESGRGQRIVRCPACKVAVWSHYGSAGSRTRFIRVGTLDEAWKVLPDVHIYTQSRRGFLKLDGSIPAFDAFYPNMGDIWRKESMDRWEKVMKIEETE</sequence>
<evidence type="ECO:0000256" key="1">
    <source>
        <dbReference type="ARBA" id="ARBA00005495"/>
    </source>
</evidence>
<keyword evidence="8" id="KW-1185">Reference proteome</keyword>
<evidence type="ECO:0000256" key="3">
    <source>
        <dbReference type="ARBA" id="ARBA00022833"/>
    </source>
</evidence>
<dbReference type="InterPro" id="IPR006913">
    <property type="entry name" value="CENP-V/GFA"/>
</dbReference>
<comment type="similarity">
    <text evidence="1">Belongs to the Gfa family.</text>
</comment>
<dbReference type="PANTHER" id="PTHR33337">
    <property type="entry name" value="GFA DOMAIN-CONTAINING PROTEIN"/>
    <property type="match status" value="1"/>
</dbReference>
<organism evidence="7 8">
    <name type="scientific">Penicillium cataractarum</name>
    <dbReference type="NCBI Taxonomy" id="2100454"/>
    <lineage>
        <taxon>Eukaryota</taxon>
        <taxon>Fungi</taxon>
        <taxon>Dikarya</taxon>
        <taxon>Ascomycota</taxon>
        <taxon>Pezizomycotina</taxon>
        <taxon>Eurotiomycetes</taxon>
        <taxon>Eurotiomycetidae</taxon>
        <taxon>Eurotiales</taxon>
        <taxon>Aspergillaceae</taxon>
        <taxon>Penicillium</taxon>
    </lineage>
</organism>
<dbReference type="Pfam" id="PF04828">
    <property type="entry name" value="GFA"/>
    <property type="match status" value="2"/>
</dbReference>
<dbReference type="Proteomes" id="UP001147782">
    <property type="component" value="Unassembled WGS sequence"/>
</dbReference>
<evidence type="ECO:0000256" key="2">
    <source>
        <dbReference type="ARBA" id="ARBA00022723"/>
    </source>
</evidence>
<evidence type="ECO:0000313" key="8">
    <source>
        <dbReference type="Proteomes" id="UP001147782"/>
    </source>
</evidence>
<accession>A0A9W9RZA5</accession>
<evidence type="ECO:0000313" key="7">
    <source>
        <dbReference type="EMBL" id="KAJ5369136.1"/>
    </source>
</evidence>
<dbReference type="GO" id="GO:0016846">
    <property type="term" value="F:carbon-sulfur lyase activity"/>
    <property type="evidence" value="ECO:0007669"/>
    <property type="project" value="InterPro"/>
</dbReference>
<dbReference type="AlphaFoldDB" id="A0A9W9RZA5"/>
<dbReference type="PANTHER" id="PTHR33337:SF33">
    <property type="entry name" value="CENP-V_GFA DOMAIN-CONTAINING PROTEIN"/>
    <property type="match status" value="1"/>
</dbReference>
<dbReference type="GeneID" id="81440994"/>
<name>A0A9W9RZA5_9EURO</name>
<keyword evidence="4" id="KW-0456">Lyase</keyword>
<comment type="caution">
    <text evidence="7">The sequence shown here is derived from an EMBL/GenBank/DDBJ whole genome shotgun (WGS) entry which is preliminary data.</text>
</comment>
<evidence type="ECO:0000256" key="4">
    <source>
        <dbReference type="ARBA" id="ARBA00023239"/>
    </source>
</evidence>
<evidence type="ECO:0000259" key="6">
    <source>
        <dbReference type="PROSITE" id="PS51891"/>
    </source>
</evidence>
<protein>
    <recommendedName>
        <fullName evidence="6">CENP-V/GFA domain-containing protein</fullName>
    </recommendedName>
</protein>
<reference evidence="7" key="2">
    <citation type="journal article" date="2023" name="IMA Fungus">
        <title>Comparative genomic study of the Penicillium genus elucidates a diverse pangenome and 15 lateral gene transfer events.</title>
        <authorList>
            <person name="Petersen C."/>
            <person name="Sorensen T."/>
            <person name="Nielsen M.R."/>
            <person name="Sondergaard T.E."/>
            <person name="Sorensen J.L."/>
            <person name="Fitzpatrick D.A."/>
            <person name="Frisvad J.C."/>
            <person name="Nielsen K.L."/>
        </authorList>
    </citation>
    <scope>NUCLEOTIDE SEQUENCE</scope>
    <source>
        <strain evidence="7">IBT 29864</strain>
    </source>
</reference>
<gene>
    <name evidence="7" type="ORF">N7496_008896</name>
</gene>
<dbReference type="PROSITE" id="PS51891">
    <property type="entry name" value="CENP_V_GFA"/>
    <property type="match status" value="1"/>
</dbReference>